<protein>
    <submittedName>
        <fullName evidence="1">Uncharacterized protein</fullName>
    </submittedName>
</protein>
<gene>
    <name evidence="1" type="ORF">SNE40_018321</name>
</gene>
<reference evidence="1 2" key="1">
    <citation type="submission" date="2024-01" db="EMBL/GenBank/DDBJ databases">
        <title>The genome of the rayed Mediterranean limpet Patella caerulea (Linnaeus, 1758).</title>
        <authorList>
            <person name="Anh-Thu Weber A."/>
            <person name="Halstead-Nussloch G."/>
        </authorList>
    </citation>
    <scope>NUCLEOTIDE SEQUENCE [LARGE SCALE GENOMIC DNA]</scope>
    <source>
        <strain evidence="1">AATW-2023a</strain>
        <tissue evidence="1">Whole specimen</tissue>
    </source>
</reference>
<accession>A0AAN8PBB3</accession>
<keyword evidence="2" id="KW-1185">Reference proteome</keyword>
<dbReference type="EMBL" id="JAZGQO010000013">
    <property type="protein sequence ID" value="KAK6171898.1"/>
    <property type="molecule type" value="Genomic_DNA"/>
</dbReference>
<evidence type="ECO:0000313" key="2">
    <source>
        <dbReference type="Proteomes" id="UP001347796"/>
    </source>
</evidence>
<organism evidence="1 2">
    <name type="scientific">Patella caerulea</name>
    <name type="common">Rayed Mediterranean limpet</name>
    <dbReference type="NCBI Taxonomy" id="87958"/>
    <lineage>
        <taxon>Eukaryota</taxon>
        <taxon>Metazoa</taxon>
        <taxon>Spiralia</taxon>
        <taxon>Lophotrochozoa</taxon>
        <taxon>Mollusca</taxon>
        <taxon>Gastropoda</taxon>
        <taxon>Patellogastropoda</taxon>
        <taxon>Patelloidea</taxon>
        <taxon>Patellidae</taxon>
        <taxon>Patella</taxon>
    </lineage>
</organism>
<comment type="caution">
    <text evidence="1">The sequence shown here is derived from an EMBL/GenBank/DDBJ whole genome shotgun (WGS) entry which is preliminary data.</text>
</comment>
<dbReference type="AlphaFoldDB" id="A0AAN8PBB3"/>
<evidence type="ECO:0000313" key="1">
    <source>
        <dbReference type="EMBL" id="KAK6171898.1"/>
    </source>
</evidence>
<proteinExistence type="predicted"/>
<name>A0AAN8PBB3_PATCE</name>
<sequence length="128" mass="14638">MWITHQFTVSEECRRAGQRREKLENNEASTISQSKALIKCALIYLSEHVFDDETIRFITILRNLLDLETLSLKLKLRGSAMVAALDTQTFIDNSLKLVKNISEKSRDANCSKWARINPCRQGHSNGNE</sequence>
<dbReference type="Proteomes" id="UP001347796">
    <property type="component" value="Unassembled WGS sequence"/>
</dbReference>